<dbReference type="AlphaFoldDB" id="A0AAW8CEM7"/>
<dbReference type="EMBL" id="JASAXT010000033">
    <property type="protein sequence ID" value="MDP8149480.1"/>
    <property type="molecule type" value="Genomic_DNA"/>
</dbReference>
<dbReference type="Pfam" id="PF04172">
    <property type="entry name" value="LrgB"/>
    <property type="match status" value="1"/>
</dbReference>
<evidence type="ECO:0000313" key="7">
    <source>
        <dbReference type="Proteomes" id="UP001226020"/>
    </source>
</evidence>
<name>A0AAW8CEM7_9PAST</name>
<gene>
    <name evidence="6" type="ORF">QJU57_10415</name>
</gene>
<feature type="transmembrane region" description="Helical" evidence="5">
    <location>
        <begin position="6"/>
        <end position="24"/>
    </location>
</feature>
<dbReference type="PANTHER" id="PTHR30249:SF0">
    <property type="entry name" value="PLASTIDAL GLYCOLATE_GLYCERATE TRANSLOCATOR 1, CHLOROPLASTIC"/>
    <property type="match status" value="1"/>
</dbReference>
<evidence type="ECO:0000313" key="6">
    <source>
        <dbReference type="EMBL" id="MDP8149480.1"/>
    </source>
</evidence>
<feature type="transmembrane region" description="Helical" evidence="5">
    <location>
        <begin position="31"/>
        <end position="50"/>
    </location>
</feature>
<evidence type="ECO:0000256" key="1">
    <source>
        <dbReference type="ARBA" id="ARBA00004141"/>
    </source>
</evidence>
<evidence type="ECO:0000256" key="3">
    <source>
        <dbReference type="ARBA" id="ARBA00022989"/>
    </source>
</evidence>
<keyword evidence="2 5" id="KW-0812">Transmembrane</keyword>
<keyword evidence="4 5" id="KW-0472">Membrane</keyword>
<dbReference type="Proteomes" id="UP001226020">
    <property type="component" value="Unassembled WGS sequence"/>
</dbReference>
<comment type="caution">
    <text evidence="6">The sequence shown here is derived from an EMBL/GenBank/DDBJ whole genome shotgun (WGS) entry which is preliminary data.</text>
</comment>
<dbReference type="GO" id="GO:0016020">
    <property type="term" value="C:membrane"/>
    <property type="evidence" value="ECO:0007669"/>
    <property type="project" value="UniProtKB-SubCell"/>
</dbReference>
<dbReference type="PANTHER" id="PTHR30249">
    <property type="entry name" value="PUTATIVE SEROTONIN TRANSPORTER"/>
    <property type="match status" value="1"/>
</dbReference>
<proteinExistence type="predicted"/>
<reference evidence="6 7" key="1">
    <citation type="journal article" date="2023" name="Front. Microbiol.">
        <title>Phylogeography and host specificity of Pasteurellaceae pathogenic to sea-farmed fish in the north-east Atlantic.</title>
        <authorList>
            <person name="Gulla S."/>
            <person name="Colquhoun D.J."/>
            <person name="Olsen A.B."/>
            <person name="Spilsberg B."/>
            <person name="Lagesen K."/>
            <person name="Aakesson C.P."/>
            <person name="Strom S."/>
            <person name="Manji F."/>
            <person name="Birkbeck T.H."/>
            <person name="Nilsen H.K."/>
        </authorList>
    </citation>
    <scope>NUCLEOTIDE SEQUENCE [LARGE SCALE GENOMIC DNA]</scope>
    <source>
        <strain evidence="6 7">NVIB3131</strain>
    </source>
</reference>
<dbReference type="RefSeq" id="WP_306346574.1">
    <property type="nucleotide sequence ID" value="NZ_JASAVU010000003.1"/>
</dbReference>
<organism evidence="6 7">
    <name type="scientific">Phocoenobacter atlanticus subsp. atlanticus</name>
    <dbReference type="NCBI Taxonomy" id="3061285"/>
    <lineage>
        <taxon>Bacteria</taxon>
        <taxon>Pseudomonadati</taxon>
        <taxon>Pseudomonadota</taxon>
        <taxon>Gammaproteobacteria</taxon>
        <taxon>Pasteurellales</taxon>
        <taxon>Pasteurellaceae</taxon>
        <taxon>Phocoenobacter</taxon>
        <taxon>Phocoenobacter atlanticus</taxon>
    </lineage>
</organism>
<keyword evidence="3 5" id="KW-1133">Transmembrane helix</keyword>
<feature type="transmembrane region" description="Helical" evidence="5">
    <location>
        <begin position="146"/>
        <end position="170"/>
    </location>
</feature>
<feature type="transmembrane region" description="Helical" evidence="5">
    <location>
        <begin position="62"/>
        <end position="79"/>
    </location>
</feature>
<evidence type="ECO:0000256" key="2">
    <source>
        <dbReference type="ARBA" id="ARBA00022692"/>
    </source>
</evidence>
<comment type="subcellular location">
    <subcellularLocation>
        <location evidence="1">Membrane</location>
        <topology evidence="1">Multi-pass membrane protein</topology>
    </subcellularLocation>
</comment>
<sequence>MANIYLYYYVFLTIIVFILSLKLSQKINITLLSPFLIGLTVLAIILITTKIPYQDYYQGNEILVKLLNISIVALAYPFYEQLSQIRRYWKSILIIVIFATTFSMLTGVVFTLLLGGDTAILASVLPKSVTTPIAVAISKEINGEPAITAVGVTVAGLIGSSFGLTILNWCNIKNPKAIGLGMGAVSHALGTARSLEVSLKMGSFSSISLVLCGVLSSLFAPFVMKIILLFIN</sequence>
<protein>
    <submittedName>
        <fullName evidence="6">LrgB family protein</fullName>
    </submittedName>
</protein>
<accession>A0AAW8CEM7</accession>
<evidence type="ECO:0000256" key="5">
    <source>
        <dbReference type="SAM" id="Phobius"/>
    </source>
</evidence>
<feature type="transmembrane region" description="Helical" evidence="5">
    <location>
        <begin position="91"/>
        <end position="114"/>
    </location>
</feature>
<keyword evidence="7" id="KW-1185">Reference proteome</keyword>
<dbReference type="GeneID" id="300270535"/>
<evidence type="ECO:0000256" key="4">
    <source>
        <dbReference type="ARBA" id="ARBA00023136"/>
    </source>
</evidence>
<feature type="transmembrane region" description="Helical" evidence="5">
    <location>
        <begin position="207"/>
        <end position="231"/>
    </location>
</feature>
<dbReference type="InterPro" id="IPR007300">
    <property type="entry name" value="CidB/LrgB"/>
</dbReference>